<evidence type="ECO:0000256" key="6">
    <source>
        <dbReference type="ARBA" id="ARBA00022679"/>
    </source>
</evidence>
<dbReference type="SMART" id="SM00388">
    <property type="entry name" value="HisKA"/>
    <property type="match status" value="1"/>
</dbReference>
<keyword evidence="6" id="KW-0808">Transferase</keyword>
<dbReference type="Proteomes" id="UP000616779">
    <property type="component" value="Unassembled WGS sequence"/>
</dbReference>
<dbReference type="CDD" id="cd00075">
    <property type="entry name" value="HATPase"/>
    <property type="match status" value="1"/>
</dbReference>
<dbReference type="SMART" id="SM00387">
    <property type="entry name" value="HATPase_c"/>
    <property type="match status" value="1"/>
</dbReference>
<keyword evidence="12" id="KW-0812">Transmembrane</keyword>
<dbReference type="RefSeq" id="WP_171643992.1">
    <property type="nucleotide sequence ID" value="NZ_WHOA01000099.1"/>
</dbReference>
<evidence type="ECO:0000256" key="5">
    <source>
        <dbReference type="ARBA" id="ARBA00022553"/>
    </source>
</evidence>
<dbReference type="Pfam" id="PF02518">
    <property type="entry name" value="HATPase_c"/>
    <property type="match status" value="1"/>
</dbReference>
<comment type="caution">
    <text evidence="15">The sequence shown here is derived from an EMBL/GenBank/DDBJ whole genome shotgun (WGS) entry which is preliminary data.</text>
</comment>
<keyword evidence="16" id="KW-1185">Reference proteome</keyword>
<keyword evidence="8" id="KW-0418">Kinase</keyword>
<feature type="transmembrane region" description="Helical" evidence="12">
    <location>
        <begin position="298"/>
        <end position="318"/>
    </location>
</feature>
<dbReference type="InterPro" id="IPR050351">
    <property type="entry name" value="BphY/WalK/GraS-like"/>
</dbReference>
<dbReference type="Gene3D" id="3.30.565.10">
    <property type="entry name" value="Histidine kinase-like ATPase, C-terminal domain"/>
    <property type="match status" value="1"/>
</dbReference>
<protein>
    <recommendedName>
        <fullName evidence="3">histidine kinase</fullName>
        <ecNumber evidence="3">2.7.13.3</ecNumber>
    </recommendedName>
</protein>
<feature type="domain" description="Histidine kinase" evidence="13">
    <location>
        <begin position="393"/>
        <end position="605"/>
    </location>
</feature>
<keyword evidence="5" id="KW-0597">Phosphoprotein</keyword>
<organism evidence="15 16">
    <name type="scientific">Paenibacillus phytorum</name>
    <dbReference type="NCBI Taxonomy" id="2654977"/>
    <lineage>
        <taxon>Bacteria</taxon>
        <taxon>Bacillati</taxon>
        <taxon>Bacillota</taxon>
        <taxon>Bacilli</taxon>
        <taxon>Bacillales</taxon>
        <taxon>Paenibacillaceae</taxon>
        <taxon>Paenibacillus</taxon>
    </lineage>
</organism>
<comment type="subcellular location">
    <subcellularLocation>
        <location evidence="2">Cell membrane</location>
        <topology evidence="2">Multi-pass membrane protein</topology>
    </subcellularLocation>
</comment>
<evidence type="ECO:0000256" key="1">
    <source>
        <dbReference type="ARBA" id="ARBA00000085"/>
    </source>
</evidence>
<dbReference type="Gene3D" id="1.10.287.130">
    <property type="match status" value="1"/>
</dbReference>
<dbReference type="PANTHER" id="PTHR45453">
    <property type="entry name" value="PHOSPHATE REGULON SENSOR PROTEIN PHOR"/>
    <property type="match status" value="1"/>
</dbReference>
<keyword evidence="10" id="KW-0902">Two-component regulatory system</keyword>
<evidence type="ECO:0000256" key="4">
    <source>
        <dbReference type="ARBA" id="ARBA00022475"/>
    </source>
</evidence>
<dbReference type="EMBL" id="WHOA01000099">
    <property type="protein sequence ID" value="NOU72703.1"/>
    <property type="molecule type" value="Genomic_DNA"/>
</dbReference>
<dbReference type="SUPFAM" id="SSF158472">
    <property type="entry name" value="HAMP domain-like"/>
    <property type="match status" value="1"/>
</dbReference>
<dbReference type="Gene3D" id="6.10.340.10">
    <property type="match status" value="1"/>
</dbReference>
<dbReference type="Pfam" id="PF00512">
    <property type="entry name" value="HisKA"/>
    <property type="match status" value="1"/>
</dbReference>
<dbReference type="InterPro" id="IPR003594">
    <property type="entry name" value="HATPase_dom"/>
</dbReference>
<comment type="catalytic activity">
    <reaction evidence="1">
        <text>ATP + protein L-histidine = ADP + protein N-phospho-L-histidine.</text>
        <dbReference type="EC" id="2.7.13.3"/>
    </reaction>
</comment>
<gene>
    <name evidence="15" type="ORF">GC098_14960</name>
</gene>
<dbReference type="SMART" id="SM00304">
    <property type="entry name" value="HAMP"/>
    <property type="match status" value="1"/>
</dbReference>
<dbReference type="InterPro" id="IPR003661">
    <property type="entry name" value="HisK_dim/P_dom"/>
</dbReference>
<evidence type="ECO:0000256" key="12">
    <source>
        <dbReference type="SAM" id="Phobius"/>
    </source>
</evidence>
<dbReference type="PROSITE" id="PS50109">
    <property type="entry name" value="HIS_KIN"/>
    <property type="match status" value="1"/>
</dbReference>
<dbReference type="InterPro" id="IPR036890">
    <property type="entry name" value="HATPase_C_sf"/>
</dbReference>
<evidence type="ECO:0000259" key="14">
    <source>
        <dbReference type="PROSITE" id="PS50885"/>
    </source>
</evidence>
<dbReference type="InterPro" id="IPR003660">
    <property type="entry name" value="HAMP_dom"/>
</dbReference>
<dbReference type="SUPFAM" id="SSF47384">
    <property type="entry name" value="Homodimeric domain of signal transducing histidine kinase"/>
    <property type="match status" value="1"/>
</dbReference>
<dbReference type="InterPro" id="IPR004358">
    <property type="entry name" value="Sig_transdc_His_kin-like_C"/>
</dbReference>
<evidence type="ECO:0000256" key="7">
    <source>
        <dbReference type="ARBA" id="ARBA00022741"/>
    </source>
</evidence>
<evidence type="ECO:0000256" key="9">
    <source>
        <dbReference type="ARBA" id="ARBA00022840"/>
    </source>
</evidence>
<evidence type="ECO:0000259" key="13">
    <source>
        <dbReference type="PROSITE" id="PS50109"/>
    </source>
</evidence>
<evidence type="ECO:0000256" key="8">
    <source>
        <dbReference type="ARBA" id="ARBA00022777"/>
    </source>
</evidence>
<keyword evidence="12" id="KW-1133">Transmembrane helix</keyword>
<dbReference type="EC" id="2.7.13.3" evidence="3"/>
<keyword evidence="4" id="KW-1003">Cell membrane</keyword>
<evidence type="ECO:0000256" key="11">
    <source>
        <dbReference type="ARBA" id="ARBA00023136"/>
    </source>
</evidence>
<feature type="domain" description="HAMP" evidence="14">
    <location>
        <begin position="319"/>
        <end position="371"/>
    </location>
</feature>
<evidence type="ECO:0000256" key="2">
    <source>
        <dbReference type="ARBA" id="ARBA00004651"/>
    </source>
</evidence>
<keyword evidence="7" id="KW-0547">Nucleotide-binding</keyword>
<evidence type="ECO:0000256" key="10">
    <source>
        <dbReference type="ARBA" id="ARBA00023012"/>
    </source>
</evidence>
<dbReference type="CDD" id="cd06225">
    <property type="entry name" value="HAMP"/>
    <property type="match status" value="1"/>
</dbReference>
<sequence>MRTSIVFKLFTLTTMLCLFILATIYLGQTIFFKQYYANRKVNAIQANIEIFKKDYLNSGGNFLTVQKLEQDFYRQNNTWITTLDSQGNLKNANDFYIEVKIDSPKANNTFYGKTISVPLYHMININEVLNKTSSQTISMLAPKARVGVSAYKMDAVLIPYRLQIEKSNVLWINDTITKTLDELTLDIKYSRKENIEFPGITLSGAITKVQFPNGNESSSFIYTNSLFMDRLKEFQANLLLDESKISLDTLQILDFTQNDVKYKIFIEPIKDQAGITSYIFSMASLQPVDEAVQMLKDYYLYLVALVMLLIVLAAIYYSRKIAKPLILMNQTTKKIAQLDFSETIPIRSNDEIGELSRNINSLSLTLHSYIRKLQKDIEKEKQLERTRKEFISGVSHELKTPLSVMKSCISILQDGVAAQKTDHYFEAMNKEVDKMNHLIVDMLELAKFESGTYKMEMEAFCIDKLIEEICEKLSLEFSSKRLHVHMELVYVEVMANQNRIEQVITNFLTNAIRYTPGDEHIYVTVHEELESVKICIENKGAHILEDQLAKVWDRFYRGDSARHRSQGGTGLGLAISKNILELHGVEFGAANTGDGVLFYFYLNKA</sequence>
<evidence type="ECO:0000313" key="15">
    <source>
        <dbReference type="EMBL" id="NOU72703.1"/>
    </source>
</evidence>
<accession>A0ABX1XVX3</accession>
<evidence type="ECO:0000313" key="16">
    <source>
        <dbReference type="Proteomes" id="UP000616779"/>
    </source>
</evidence>
<keyword evidence="9" id="KW-0067">ATP-binding</keyword>
<dbReference type="PRINTS" id="PR00344">
    <property type="entry name" value="BCTRLSENSOR"/>
</dbReference>
<evidence type="ECO:0000256" key="3">
    <source>
        <dbReference type="ARBA" id="ARBA00012438"/>
    </source>
</evidence>
<dbReference type="SUPFAM" id="SSF55874">
    <property type="entry name" value="ATPase domain of HSP90 chaperone/DNA topoisomerase II/histidine kinase"/>
    <property type="match status" value="1"/>
</dbReference>
<proteinExistence type="predicted"/>
<dbReference type="InterPro" id="IPR005467">
    <property type="entry name" value="His_kinase_dom"/>
</dbReference>
<name>A0ABX1XVX3_9BACL</name>
<dbReference type="PANTHER" id="PTHR45453:SF3">
    <property type="entry name" value="HISTIDINE KINASE"/>
    <property type="match status" value="1"/>
</dbReference>
<reference evidence="15 16" key="1">
    <citation type="submission" date="2019-10" db="EMBL/GenBank/DDBJ databases">
        <title>Description of Paenibacillus terrestris sp. nov.</title>
        <authorList>
            <person name="Carlier A."/>
            <person name="Qi S."/>
        </authorList>
    </citation>
    <scope>NUCLEOTIDE SEQUENCE [LARGE SCALE GENOMIC DNA]</scope>
    <source>
        <strain evidence="15 16">LMG 31458</strain>
    </source>
</reference>
<dbReference type="CDD" id="cd00082">
    <property type="entry name" value="HisKA"/>
    <property type="match status" value="1"/>
</dbReference>
<dbReference type="PROSITE" id="PS50885">
    <property type="entry name" value="HAMP"/>
    <property type="match status" value="1"/>
</dbReference>
<dbReference type="Pfam" id="PF00672">
    <property type="entry name" value="HAMP"/>
    <property type="match status" value="1"/>
</dbReference>
<keyword evidence="11 12" id="KW-0472">Membrane</keyword>
<dbReference type="InterPro" id="IPR036097">
    <property type="entry name" value="HisK_dim/P_sf"/>
</dbReference>